<evidence type="ECO:0000256" key="1">
    <source>
        <dbReference type="SAM" id="MobiDB-lite"/>
    </source>
</evidence>
<reference evidence="3 4" key="1">
    <citation type="submission" date="2019-02" db="EMBL/GenBank/DDBJ databases">
        <authorList>
            <person name="Sun L."/>
            <person name="Pan D."/>
            <person name="Wu X."/>
        </authorList>
    </citation>
    <scope>NUCLEOTIDE SEQUENCE [LARGE SCALE GENOMIC DNA]</scope>
    <source>
        <strain evidence="3 4">JW-1</strain>
    </source>
</reference>
<keyword evidence="4" id="KW-1185">Reference proteome</keyword>
<accession>A0A4P6KG88</accession>
<evidence type="ECO:0000313" key="4">
    <source>
        <dbReference type="Proteomes" id="UP000289260"/>
    </source>
</evidence>
<dbReference type="EMBL" id="CP035806">
    <property type="protein sequence ID" value="QBE49240.1"/>
    <property type="molecule type" value="Genomic_DNA"/>
</dbReference>
<dbReference type="KEGG" id="ltr:EVS81_10660"/>
<protein>
    <submittedName>
        <fullName evidence="3">Uncharacterized protein</fullName>
    </submittedName>
</protein>
<name>A0A4P6KG88_9MICO</name>
<organism evidence="3 4">
    <name type="scientific">Leucobacter triazinivorans</name>
    <dbReference type="NCBI Taxonomy" id="1784719"/>
    <lineage>
        <taxon>Bacteria</taxon>
        <taxon>Bacillati</taxon>
        <taxon>Actinomycetota</taxon>
        <taxon>Actinomycetes</taxon>
        <taxon>Micrococcales</taxon>
        <taxon>Microbacteriaceae</taxon>
        <taxon>Leucobacter</taxon>
    </lineage>
</organism>
<feature type="transmembrane region" description="Helical" evidence="2">
    <location>
        <begin position="33"/>
        <end position="53"/>
    </location>
</feature>
<proteinExistence type="predicted"/>
<keyword evidence="2" id="KW-1133">Transmembrane helix</keyword>
<evidence type="ECO:0000256" key="2">
    <source>
        <dbReference type="SAM" id="Phobius"/>
    </source>
</evidence>
<gene>
    <name evidence="3" type="ORF">EVS81_10660</name>
</gene>
<dbReference type="Proteomes" id="UP000289260">
    <property type="component" value="Chromosome"/>
</dbReference>
<dbReference type="AlphaFoldDB" id="A0A4P6KG88"/>
<feature type="region of interest" description="Disordered" evidence="1">
    <location>
        <begin position="77"/>
        <end position="112"/>
    </location>
</feature>
<keyword evidence="2" id="KW-0472">Membrane</keyword>
<keyword evidence="2" id="KW-0812">Transmembrane</keyword>
<sequence>MVRRRVIRAVTWTALILLLLAWAGSLAITAPWTPWFTIALWTTIGVGLVVRILRGRGRKTAPLDAFDEMNQVYLGRTRTPRIDGTAPESAEIGRPFPDAADSSGRGSATRSE</sequence>
<dbReference type="RefSeq" id="WP_130110370.1">
    <property type="nucleotide sequence ID" value="NZ_CP035806.1"/>
</dbReference>
<evidence type="ECO:0000313" key="3">
    <source>
        <dbReference type="EMBL" id="QBE49240.1"/>
    </source>
</evidence>